<evidence type="ECO:0000256" key="2">
    <source>
        <dbReference type="SAM" id="SignalP"/>
    </source>
</evidence>
<feature type="signal peptide" evidence="2">
    <location>
        <begin position="1"/>
        <end position="35"/>
    </location>
</feature>
<evidence type="ECO:0000313" key="3">
    <source>
        <dbReference type="EMBL" id="OLO06162.1"/>
    </source>
</evidence>
<feature type="compositionally biased region" description="Low complexity" evidence="1">
    <location>
        <begin position="121"/>
        <end position="144"/>
    </location>
</feature>
<keyword evidence="4" id="KW-1185">Reference proteome</keyword>
<reference evidence="3 4" key="1">
    <citation type="submission" date="2016-12" db="EMBL/GenBank/DDBJ databases">
        <title>Draft genome sequences of strains Salinicola socius SMB35, Salinicola sp. MH3R3-1 and Chromohalobacter sp. SMB17 from the Verkhnekamsk potash mining region of Russia.</title>
        <authorList>
            <person name="Mavrodi D.V."/>
            <person name="Olsson B.E."/>
            <person name="Korsakova E.S."/>
            <person name="Pyankova A."/>
            <person name="Mavrodi O.V."/>
            <person name="Plotnikova E.G."/>
        </authorList>
    </citation>
    <scope>NUCLEOTIDE SEQUENCE [LARGE SCALE GENOMIC DNA]</scope>
    <source>
        <strain evidence="3 4">SMB35</strain>
    </source>
</reference>
<dbReference type="EMBL" id="MSDO01000001">
    <property type="protein sequence ID" value="OLO06162.1"/>
    <property type="molecule type" value="Genomic_DNA"/>
</dbReference>
<evidence type="ECO:0000256" key="1">
    <source>
        <dbReference type="SAM" id="MobiDB-lite"/>
    </source>
</evidence>
<comment type="caution">
    <text evidence="3">The sequence shown here is derived from an EMBL/GenBank/DDBJ whole genome shotgun (WGS) entry which is preliminary data.</text>
</comment>
<sequence>MATFFTPARRRITLATTLLALALAGTTLVGSPAVADGVSVVDPKTGHRVRLPDNDRDGRADYVPNRLDVHVSPGLTYPRETREQRPSGGGSICHGNDGGSTVSTARRACDPGAPAGDGGADDAPARSSSPAPTRPNTSSSTRLD</sequence>
<evidence type="ECO:0000313" key="4">
    <source>
        <dbReference type="Proteomes" id="UP000186878"/>
    </source>
</evidence>
<dbReference type="RefSeq" id="WP_075568332.1">
    <property type="nucleotide sequence ID" value="NZ_MSDO01000001.1"/>
</dbReference>
<proteinExistence type="predicted"/>
<accession>A0A1Q8SXS5</accession>
<gene>
    <name evidence="3" type="ORF">BTW07_01305</name>
</gene>
<dbReference type="AlphaFoldDB" id="A0A1Q8SXS5"/>
<keyword evidence="2" id="KW-0732">Signal</keyword>
<feature type="compositionally biased region" description="Gly residues" evidence="1">
    <location>
        <begin position="87"/>
        <end position="98"/>
    </location>
</feature>
<feature type="compositionally biased region" description="Basic and acidic residues" evidence="1">
    <location>
        <begin position="50"/>
        <end position="60"/>
    </location>
</feature>
<dbReference type="Proteomes" id="UP000186878">
    <property type="component" value="Unassembled WGS sequence"/>
</dbReference>
<name>A0A1Q8SXS5_9GAMM</name>
<organism evidence="3 4">
    <name type="scientific">Salinicola socius</name>
    <dbReference type="NCBI Taxonomy" id="404433"/>
    <lineage>
        <taxon>Bacteria</taxon>
        <taxon>Pseudomonadati</taxon>
        <taxon>Pseudomonadota</taxon>
        <taxon>Gammaproteobacteria</taxon>
        <taxon>Oceanospirillales</taxon>
        <taxon>Halomonadaceae</taxon>
        <taxon>Salinicola</taxon>
    </lineage>
</organism>
<feature type="chain" id="PRO_5012050847" evidence="2">
    <location>
        <begin position="36"/>
        <end position="144"/>
    </location>
</feature>
<dbReference type="OrthoDB" id="6184072at2"/>
<feature type="region of interest" description="Disordered" evidence="1">
    <location>
        <begin position="44"/>
        <end position="144"/>
    </location>
</feature>
<protein>
    <submittedName>
        <fullName evidence="3">Uncharacterized protein</fullName>
    </submittedName>
</protein>